<dbReference type="InterPro" id="IPR011330">
    <property type="entry name" value="Glyco_hydro/deAcase_b/a-brl"/>
</dbReference>
<dbReference type="eggNOG" id="COG0726">
    <property type="taxonomic scope" value="Bacteria"/>
</dbReference>
<proteinExistence type="predicted"/>
<organism evidence="3 4">
    <name type="scientific">Cyanobacterium stanieri (strain ATCC 29140 / PCC 7202)</name>
    <dbReference type="NCBI Taxonomy" id="292563"/>
    <lineage>
        <taxon>Bacteria</taxon>
        <taxon>Bacillati</taxon>
        <taxon>Cyanobacteriota</taxon>
        <taxon>Cyanophyceae</taxon>
        <taxon>Oscillatoriophycideae</taxon>
        <taxon>Chroococcales</taxon>
        <taxon>Geminocystaceae</taxon>
        <taxon>Cyanobacterium</taxon>
    </lineage>
</organism>
<evidence type="ECO:0000313" key="4">
    <source>
        <dbReference type="Proteomes" id="UP000010483"/>
    </source>
</evidence>
<dbReference type="SUPFAM" id="SSF88713">
    <property type="entry name" value="Glycoside hydrolase/deacetylase"/>
    <property type="match status" value="1"/>
</dbReference>
<keyword evidence="1" id="KW-0472">Membrane</keyword>
<keyword evidence="1" id="KW-0812">Transmembrane</keyword>
<evidence type="ECO:0000259" key="2">
    <source>
        <dbReference type="PROSITE" id="PS51677"/>
    </source>
</evidence>
<dbReference type="Gene3D" id="3.20.20.370">
    <property type="entry name" value="Glycoside hydrolase/deacetylase"/>
    <property type="match status" value="1"/>
</dbReference>
<dbReference type="CDD" id="cd10958">
    <property type="entry name" value="CE4_NodB_like_2"/>
    <property type="match status" value="1"/>
</dbReference>
<sequence length="243" mass="28021">MKTILTNKLVLLPTITFIVLSFIFYLFYCQPRWLLSIPNYFLPEVIYFKETDKPIIALTIDDSPDPKTTPKILEILKKYQVQATFFVISNNIEGNEEIIQQIVNDGHGLANHLTEDFPSIKLTDEEFEKQLLTAHETISEYYQPRWLRPASGWYNKNMINTAHRHGYQVALGSIFPFDTNIPSSGWVIQNILFNASSGDIIILHDTDDWGMRTVSTLDMVIPKLLHRGYHITTLSELDELSTK</sequence>
<dbReference type="PANTHER" id="PTHR10587">
    <property type="entry name" value="GLYCOSYL TRANSFERASE-RELATED"/>
    <property type="match status" value="1"/>
</dbReference>
<reference evidence="4" key="1">
    <citation type="journal article" date="2013" name="Proc. Natl. Acad. Sci. U.S.A.">
        <title>Improving the coverage of the cyanobacterial phylum using diversity-driven genome sequencing.</title>
        <authorList>
            <person name="Shih P.M."/>
            <person name="Wu D."/>
            <person name="Latifi A."/>
            <person name="Axen S.D."/>
            <person name="Fewer D.P."/>
            <person name="Talla E."/>
            <person name="Calteau A."/>
            <person name="Cai F."/>
            <person name="Tandeau de Marsac N."/>
            <person name="Rippka R."/>
            <person name="Herdman M."/>
            <person name="Sivonen K."/>
            <person name="Coursin T."/>
            <person name="Laurent T."/>
            <person name="Goodwin L."/>
            <person name="Nolan M."/>
            <person name="Davenport K.W."/>
            <person name="Han C.S."/>
            <person name="Rubin E.M."/>
            <person name="Eisen J.A."/>
            <person name="Woyke T."/>
            <person name="Gugger M."/>
            <person name="Kerfeld C.A."/>
        </authorList>
    </citation>
    <scope>NUCLEOTIDE SEQUENCE [LARGE SCALE GENOMIC DNA]</scope>
    <source>
        <strain evidence="4">ATCC 29140 / PCC 7202</strain>
    </source>
</reference>
<dbReference type="KEGG" id="csn:Cyast_0187"/>
<dbReference type="HOGENOM" id="CLU_021264_0_3_3"/>
<dbReference type="InterPro" id="IPR002509">
    <property type="entry name" value="NODB_dom"/>
</dbReference>
<dbReference type="GO" id="GO:0016810">
    <property type="term" value="F:hydrolase activity, acting on carbon-nitrogen (but not peptide) bonds"/>
    <property type="evidence" value="ECO:0007669"/>
    <property type="project" value="InterPro"/>
</dbReference>
<dbReference type="EMBL" id="CP003940">
    <property type="protein sequence ID" value="AFZ46169.1"/>
    <property type="molecule type" value="Genomic_DNA"/>
</dbReference>
<evidence type="ECO:0000313" key="3">
    <source>
        <dbReference type="EMBL" id="AFZ46169.1"/>
    </source>
</evidence>
<dbReference type="STRING" id="292563.Cyast_0187"/>
<dbReference type="Proteomes" id="UP000010483">
    <property type="component" value="Chromosome"/>
</dbReference>
<feature type="transmembrane region" description="Helical" evidence="1">
    <location>
        <begin position="9"/>
        <end position="28"/>
    </location>
</feature>
<name>K9YH43_CYASC</name>
<dbReference type="PANTHER" id="PTHR10587:SF137">
    <property type="entry name" value="4-DEOXY-4-FORMAMIDO-L-ARABINOSE-PHOSPHOUNDECAPRENOL DEFORMYLASE ARND-RELATED"/>
    <property type="match status" value="1"/>
</dbReference>
<dbReference type="AlphaFoldDB" id="K9YH43"/>
<feature type="domain" description="NodB homology" evidence="2">
    <location>
        <begin position="54"/>
        <end position="232"/>
    </location>
</feature>
<keyword evidence="1" id="KW-1133">Transmembrane helix</keyword>
<dbReference type="PROSITE" id="PS51677">
    <property type="entry name" value="NODB"/>
    <property type="match status" value="1"/>
</dbReference>
<protein>
    <submittedName>
        <fullName evidence="3">Polysaccharide deacetylase</fullName>
    </submittedName>
</protein>
<gene>
    <name evidence="3" type="ordered locus">Cyast_0187</name>
</gene>
<dbReference type="Pfam" id="PF01522">
    <property type="entry name" value="Polysacc_deac_1"/>
    <property type="match status" value="1"/>
</dbReference>
<evidence type="ECO:0000256" key="1">
    <source>
        <dbReference type="SAM" id="Phobius"/>
    </source>
</evidence>
<keyword evidence="4" id="KW-1185">Reference proteome</keyword>
<accession>K9YH43</accession>
<dbReference type="BioCyc" id="CSTA292563:G1353-188-MONOMER"/>
<dbReference type="InterPro" id="IPR050248">
    <property type="entry name" value="Polysacc_deacetylase_ArnD"/>
</dbReference>
<dbReference type="GO" id="GO:0005975">
    <property type="term" value="P:carbohydrate metabolic process"/>
    <property type="evidence" value="ECO:0007669"/>
    <property type="project" value="InterPro"/>
</dbReference>